<keyword evidence="3 11" id="KW-0235">DNA replication</keyword>
<keyword evidence="2 11" id="KW-0436">Ligase</keyword>
<feature type="binding site" evidence="11">
    <location>
        <begin position="161"/>
        <end position="162"/>
    </location>
    <ligand>
        <name>NAD(+)</name>
        <dbReference type="ChEBI" id="CHEBI:57540"/>
    </ligand>
</feature>
<dbReference type="EC" id="6.5.1.2" evidence="11"/>
<feature type="binding site" evidence="11">
    <location>
        <position position="482"/>
    </location>
    <ligand>
        <name>Zn(2+)</name>
        <dbReference type="ChEBI" id="CHEBI:29105"/>
    </ligand>
</feature>
<dbReference type="InterPro" id="IPR001679">
    <property type="entry name" value="DNA_ligase"/>
</dbReference>
<comment type="catalytic activity">
    <reaction evidence="10 11">
        <text>NAD(+) + (deoxyribonucleotide)n-3'-hydroxyl + 5'-phospho-(deoxyribonucleotide)m = (deoxyribonucleotide)n+m + AMP + beta-nicotinamide D-nucleotide.</text>
        <dbReference type="EC" id="6.5.1.2"/>
    </reaction>
</comment>
<dbReference type="SUPFAM" id="SSF56091">
    <property type="entry name" value="DNA ligase/mRNA capping enzyme, catalytic domain"/>
    <property type="match status" value="1"/>
</dbReference>
<dbReference type="InterPro" id="IPR036420">
    <property type="entry name" value="BRCT_dom_sf"/>
</dbReference>
<evidence type="ECO:0000256" key="1">
    <source>
        <dbReference type="ARBA" id="ARBA00004067"/>
    </source>
</evidence>
<evidence type="ECO:0000256" key="8">
    <source>
        <dbReference type="ARBA" id="ARBA00023027"/>
    </source>
</evidence>
<dbReference type="FunFam" id="1.10.150.20:FF:000007">
    <property type="entry name" value="DNA ligase"/>
    <property type="match status" value="1"/>
</dbReference>
<dbReference type="PROSITE" id="PS01056">
    <property type="entry name" value="DNA_LIGASE_N2"/>
    <property type="match status" value="1"/>
</dbReference>
<dbReference type="AlphaFoldDB" id="G0LFS3"/>
<dbReference type="Pfam" id="PF01653">
    <property type="entry name" value="DNA_ligase_aden"/>
    <property type="match status" value="1"/>
</dbReference>
<comment type="function">
    <text evidence="1 11">DNA ligase that catalyzes the formation of phosphodiester linkages between 5'-phosphoryl and 3'-hydroxyl groups in double-stranded DNA using NAD as a coenzyme and as the energy source for the reaction. It is essential for DNA replication and repair of damaged DNA.</text>
</comment>
<dbReference type="Proteomes" id="UP000007954">
    <property type="component" value="Chromosome"/>
</dbReference>
<dbReference type="InterPro" id="IPR001357">
    <property type="entry name" value="BRCT_dom"/>
</dbReference>
<keyword evidence="9 11" id="KW-0234">DNA repair</keyword>
<dbReference type="InterPro" id="IPR010994">
    <property type="entry name" value="RuvA_2-like"/>
</dbReference>
<dbReference type="KEGG" id="hwc:Hqrw_4113"/>
<dbReference type="GO" id="GO:0006260">
    <property type="term" value="P:DNA replication"/>
    <property type="evidence" value="ECO:0007669"/>
    <property type="project" value="UniProtKB-KW"/>
</dbReference>
<comment type="caution">
    <text evidence="11">Lacks conserved residue(s) required for the propagation of feature annotation.</text>
</comment>
<dbReference type="GO" id="GO:0006281">
    <property type="term" value="P:DNA repair"/>
    <property type="evidence" value="ECO:0007669"/>
    <property type="project" value="UniProtKB-KW"/>
</dbReference>
<dbReference type="InterPro" id="IPR033136">
    <property type="entry name" value="DNA_ligase_CS"/>
</dbReference>
<dbReference type="GO" id="GO:0003911">
    <property type="term" value="F:DNA ligase (NAD+) activity"/>
    <property type="evidence" value="ECO:0007669"/>
    <property type="project" value="UniProtKB-UniRule"/>
</dbReference>
<reference evidence="13 14" key="1">
    <citation type="journal article" date="2011" name="PLoS ONE">
        <title>Haloquadratum walsbyi: limited diversity in a global pond.</title>
        <authorList>
            <person name="Dyall-Smith M."/>
            <person name="Pfeiffer F."/>
            <person name="Klee K."/>
            <person name="Palm P."/>
            <person name="Gross K."/>
            <person name="Schuster S.C."/>
            <person name="Rampp M."/>
            <person name="Oesterhelt D."/>
        </authorList>
    </citation>
    <scope>NUCLEOTIDE SEQUENCE [LARGE SCALE GENOMIC DNA]</scope>
    <source>
        <strain evidence="14">DSM 16854 / JCM 12705 / C23</strain>
    </source>
</reference>
<dbReference type="SMART" id="SM00292">
    <property type="entry name" value="BRCT"/>
    <property type="match status" value="1"/>
</dbReference>
<evidence type="ECO:0000256" key="11">
    <source>
        <dbReference type="HAMAP-Rule" id="MF_01588"/>
    </source>
</evidence>
<dbReference type="InterPro" id="IPR012340">
    <property type="entry name" value="NA-bd_OB-fold"/>
</dbReference>
<dbReference type="GeneID" id="12449020"/>
<dbReference type="PROSITE" id="PS50172">
    <property type="entry name" value="BRCT"/>
    <property type="match status" value="1"/>
</dbReference>
<dbReference type="NCBIfam" id="TIGR00575">
    <property type="entry name" value="dnlj"/>
    <property type="match status" value="1"/>
</dbReference>
<dbReference type="NCBIfam" id="NF010931">
    <property type="entry name" value="PRK14351.1"/>
    <property type="match status" value="1"/>
</dbReference>
<dbReference type="InterPro" id="IPR013839">
    <property type="entry name" value="DNAligase_adenylation"/>
</dbReference>
<dbReference type="Pfam" id="PF12826">
    <property type="entry name" value="HHH_2"/>
    <property type="match status" value="1"/>
</dbReference>
<keyword evidence="5 11" id="KW-0227">DNA damage</keyword>
<dbReference type="RefSeq" id="WP_014557107.1">
    <property type="nucleotide sequence ID" value="NC_017459.1"/>
</dbReference>
<evidence type="ECO:0000313" key="13">
    <source>
        <dbReference type="EMBL" id="CCC41836.1"/>
    </source>
</evidence>
<dbReference type="HAMAP" id="MF_01588">
    <property type="entry name" value="DNA_ligase_A"/>
    <property type="match status" value="1"/>
</dbReference>
<comment type="cofactor">
    <cofactor evidence="11">
        <name>Mg(2+)</name>
        <dbReference type="ChEBI" id="CHEBI:18420"/>
    </cofactor>
    <cofactor evidence="11">
        <name>Mn(2+)</name>
        <dbReference type="ChEBI" id="CHEBI:29035"/>
    </cofactor>
</comment>
<evidence type="ECO:0000256" key="4">
    <source>
        <dbReference type="ARBA" id="ARBA00022723"/>
    </source>
</evidence>
<dbReference type="Gene3D" id="2.40.50.140">
    <property type="entry name" value="Nucleic acid-binding proteins"/>
    <property type="match status" value="1"/>
</dbReference>
<feature type="binding site" evidence="11">
    <location>
        <position position="479"/>
    </location>
    <ligand>
        <name>Zn(2+)</name>
        <dbReference type="ChEBI" id="CHEBI:29105"/>
    </ligand>
</feature>
<feature type="binding site" evidence="11">
    <location>
        <begin position="113"/>
        <end position="117"/>
    </location>
    <ligand>
        <name>NAD(+)</name>
        <dbReference type="ChEBI" id="CHEBI:57540"/>
    </ligand>
</feature>
<feature type="binding site" evidence="11">
    <location>
        <position position="190"/>
    </location>
    <ligand>
        <name>NAD(+)</name>
        <dbReference type="ChEBI" id="CHEBI:57540"/>
    </ligand>
</feature>
<dbReference type="Gene3D" id="3.30.470.30">
    <property type="entry name" value="DNA ligase/mRNA capping enzyme"/>
    <property type="match status" value="1"/>
</dbReference>
<feature type="binding site" evidence="11">
    <location>
        <position position="388"/>
    </location>
    <ligand>
        <name>NAD(+)</name>
        <dbReference type="ChEBI" id="CHEBI:57540"/>
    </ligand>
</feature>
<dbReference type="NCBIfam" id="NF005932">
    <property type="entry name" value="PRK07956.1"/>
    <property type="match status" value="1"/>
</dbReference>
<dbReference type="PIRSF" id="PIRSF001604">
    <property type="entry name" value="LigA"/>
    <property type="match status" value="1"/>
</dbReference>
<protein>
    <recommendedName>
        <fullName evidence="11">DNA ligase</fullName>
        <ecNumber evidence="11">6.5.1.2</ecNumber>
    </recommendedName>
    <alternativeName>
        <fullName evidence="11">Polydeoxyribonucleotide synthase [NAD(+)]</fullName>
    </alternativeName>
</protein>
<evidence type="ECO:0000313" key="14">
    <source>
        <dbReference type="Proteomes" id="UP000007954"/>
    </source>
</evidence>
<evidence type="ECO:0000256" key="5">
    <source>
        <dbReference type="ARBA" id="ARBA00022763"/>
    </source>
</evidence>
<keyword evidence="7 11" id="KW-0460">Magnesium</keyword>
<dbReference type="Gene3D" id="1.10.150.20">
    <property type="entry name" value="5' to 3' exonuclease, C-terminal subdomain"/>
    <property type="match status" value="2"/>
</dbReference>
<evidence type="ECO:0000256" key="9">
    <source>
        <dbReference type="ARBA" id="ARBA00023204"/>
    </source>
</evidence>
<feature type="binding site" evidence="11">
    <location>
        <position position="501"/>
    </location>
    <ligand>
        <name>Zn(2+)</name>
        <dbReference type="ChEBI" id="CHEBI:29105"/>
    </ligand>
</feature>
<dbReference type="PANTHER" id="PTHR23389">
    <property type="entry name" value="CHROMOSOME TRANSMISSION FIDELITY FACTOR 18"/>
    <property type="match status" value="1"/>
</dbReference>
<sequence length="747" mass="81854">MSTTISDSIASMISRINDIVITVVPSGDSNDSHRHSQIICDGGRTIQPLDDSSETTLAYADPNNSYLNNIDGDFRPIEQLSEEAAVEQATQLREAIREHDYQYYIRASPIIADRAYDILFDRLQALEDIFNLDTGASPTRRVGGEPLDELETVEHVTSMLSIDQSTAVDSVRDFDERVRDVVGDLEYICEPKFDGLSVEVIYEDGEYIRAATRGDGNRGDDVTAQVETIGAVPLKLHGDYPSYLAVRGEVYMPKAGFREYNRERIECDEKPFANPRNAAAGTLRQLDPGVVAERPLSCFFYDILDATELPPDQWTTLSDLQSWGLRTNDRISRVDSIDDAIAYRDQLKAARAELNYEIDGTVIKVNDRGNREILGATSRSVRWAFAYKFPPRAEITHITDIVVQVGRTGRLTPVALLDPVDVGGVTVSRASLHNPEEIKRLSVNSGDEVRVRRAGDVIPEVAEVTQKRATGTFNFPNQCPICHSSVEQDGPLAFCTGGLTCDAQLVRTIVHYGSRSALDIDGLGEQRVEQLVEAGIIGELADLYTLSVADLSKLDGWGTTSAENLIQAISETQTPSLTDFLVGLGIPEVGPTIARNLAGTFNNFDAIIDADEAALREIEDIGPTVSTHISEFFTNEQNRAAIDNLLSAGVTPQTQQSTATTNAPLSDLTFVFTGSLSVPRTTATTYIERHGGNATGSVSTNTDYLVIGDNPGSTKRIDAERNDVPEINETEFTELLAEHDDTLTWPP</sequence>
<evidence type="ECO:0000256" key="7">
    <source>
        <dbReference type="ARBA" id="ARBA00022842"/>
    </source>
</evidence>
<comment type="similarity">
    <text evidence="11">Belongs to the NAD-dependent DNA ligase family. LigA subfamily.</text>
</comment>
<dbReference type="PANTHER" id="PTHR23389:SF9">
    <property type="entry name" value="DNA LIGASE"/>
    <property type="match status" value="1"/>
</dbReference>
<feature type="active site" description="N6-AMP-lysine intermediate" evidence="11">
    <location>
        <position position="192"/>
    </location>
</feature>
<feature type="binding site" evidence="11">
    <location>
        <position position="249"/>
    </location>
    <ligand>
        <name>NAD(+)</name>
        <dbReference type="ChEBI" id="CHEBI:57540"/>
    </ligand>
</feature>
<evidence type="ECO:0000256" key="6">
    <source>
        <dbReference type="ARBA" id="ARBA00022833"/>
    </source>
</evidence>
<organism evidence="13 14">
    <name type="scientific">Haloquadratum walsbyi (strain DSM 16854 / JCM 12705 / C23)</name>
    <dbReference type="NCBI Taxonomy" id="768065"/>
    <lineage>
        <taxon>Archaea</taxon>
        <taxon>Methanobacteriati</taxon>
        <taxon>Methanobacteriota</taxon>
        <taxon>Stenosarchaea group</taxon>
        <taxon>Halobacteria</taxon>
        <taxon>Halobacteriales</taxon>
        <taxon>Haloferacaceae</taxon>
        <taxon>Haloquadratum</taxon>
    </lineage>
</organism>
<gene>
    <name evidence="11 13" type="primary">ligA</name>
    <name evidence="13" type="ordered locus">Hqrw_4113</name>
</gene>
<accession>G0LFS3</accession>
<dbReference type="Pfam" id="PF00533">
    <property type="entry name" value="BRCT"/>
    <property type="match status" value="1"/>
</dbReference>
<dbReference type="SUPFAM" id="SSF52113">
    <property type="entry name" value="BRCT domain"/>
    <property type="match status" value="1"/>
</dbReference>
<evidence type="ECO:0000256" key="2">
    <source>
        <dbReference type="ARBA" id="ARBA00022598"/>
    </source>
</evidence>
<keyword evidence="6 11" id="KW-0862">Zinc</keyword>
<dbReference type="InterPro" id="IPR004150">
    <property type="entry name" value="NAD_DNA_ligase_OB"/>
</dbReference>
<dbReference type="InterPro" id="IPR041663">
    <property type="entry name" value="DisA/LigA_HHH"/>
</dbReference>
<feature type="binding site" evidence="11">
    <location>
        <position position="213"/>
    </location>
    <ligand>
        <name>NAD(+)</name>
        <dbReference type="ChEBI" id="CHEBI:57540"/>
    </ligand>
</feature>
<dbReference type="Gene3D" id="3.40.50.10190">
    <property type="entry name" value="BRCT domain"/>
    <property type="match status" value="1"/>
</dbReference>
<proteinExistence type="inferred from homology"/>
<dbReference type="HOGENOM" id="CLU_007764_2_1_2"/>
<dbReference type="SUPFAM" id="SSF50249">
    <property type="entry name" value="Nucleic acid-binding proteins"/>
    <property type="match status" value="1"/>
</dbReference>
<dbReference type="CDD" id="cd17748">
    <property type="entry name" value="BRCT_DNA_ligase_like"/>
    <property type="match status" value="1"/>
</dbReference>
<dbReference type="EMBL" id="FR746099">
    <property type="protein sequence ID" value="CCC41836.1"/>
    <property type="molecule type" value="Genomic_DNA"/>
</dbReference>
<keyword evidence="4 11" id="KW-0479">Metal-binding</keyword>
<dbReference type="SUPFAM" id="SSF47781">
    <property type="entry name" value="RuvA domain 2-like"/>
    <property type="match status" value="1"/>
</dbReference>
<evidence type="ECO:0000256" key="10">
    <source>
        <dbReference type="ARBA" id="ARBA00034005"/>
    </source>
</evidence>
<evidence type="ECO:0000256" key="3">
    <source>
        <dbReference type="ARBA" id="ARBA00022705"/>
    </source>
</evidence>
<dbReference type="Gene3D" id="1.10.287.610">
    <property type="entry name" value="Helix hairpin bin"/>
    <property type="match status" value="1"/>
</dbReference>
<dbReference type="CDD" id="cd00114">
    <property type="entry name" value="LIGANc"/>
    <property type="match status" value="1"/>
</dbReference>
<dbReference type="GO" id="GO:0005829">
    <property type="term" value="C:cytosol"/>
    <property type="evidence" value="ECO:0007669"/>
    <property type="project" value="TreeGrafter"/>
</dbReference>
<dbReference type="InterPro" id="IPR013840">
    <property type="entry name" value="DNAligase_N"/>
</dbReference>
<keyword evidence="8 11" id="KW-0520">NAD</keyword>
<keyword evidence="11" id="KW-0464">Manganese</keyword>
<dbReference type="SMART" id="SM00532">
    <property type="entry name" value="LIGANc"/>
    <property type="match status" value="1"/>
</dbReference>
<feature type="binding site" evidence="11">
    <location>
        <position position="364"/>
    </location>
    <ligand>
        <name>NAD(+)</name>
        <dbReference type="ChEBI" id="CHEBI:57540"/>
    </ligand>
</feature>
<dbReference type="Pfam" id="PF03120">
    <property type="entry name" value="OB_DNA_ligase"/>
    <property type="match status" value="1"/>
</dbReference>
<dbReference type="OrthoDB" id="213206at2157"/>
<feature type="domain" description="BRCT" evidence="12">
    <location>
        <begin position="660"/>
        <end position="718"/>
    </location>
</feature>
<evidence type="ECO:0000259" key="12">
    <source>
        <dbReference type="PROSITE" id="PS50172"/>
    </source>
</evidence>
<name>G0LFS3_HALWC</name>
<dbReference type="GO" id="GO:0046872">
    <property type="term" value="F:metal ion binding"/>
    <property type="evidence" value="ECO:0007669"/>
    <property type="project" value="UniProtKB-KW"/>
</dbReference>
<dbReference type="Pfam" id="PF14520">
    <property type="entry name" value="HHH_5"/>
    <property type="match status" value="1"/>
</dbReference>